<organism evidence="12 13">
    <name type="scientific">Chrysodeixis includens</name>
    <name type="common">Soybean looper</name>
    <name type="synonym">Pseudoplusia includens</name>
    <dbReference type="NCBI Taxonomy" id="689277"/>
    <lineage>
        <taxon>Eukaryota</taxon>
        <taxon>Metazoa</taxon>
        <taxon>Ecdysozoa</taxon>
        <taxon>Arthropoda</taxon>
        <taxon>Hexapoda</taxon>
        <taxon>Insecta</taxon>
        <taxon>Pterygota</taxon>
        <taxon>Neoptera</taxon>
        <taxon>Endopterygota</taxon>
        <taxon>Lepidoptera</taxon>
        <taxon>Glossata</taxon>
        <taxon>Ditrysia</taxon>
        <taxon>Noctuoidea</taxon>
        <taxon>Noctuidae</taxon>
        <taxon>Plusiinae</taxon>
        <taxon>Chrysodeixis</taxon>
    </lineage>
</organism>
<evidence type="ECO:0000256" key="4">
    <source>
        <dbReference type="ARBA" id="ARBA00022723"/>
    </source>
</evidence>
<evidence type="ECO:0000256" key="3">
    <source>
        <dbReference type="ARBA" id="ARBA00022617"/>
    </source>
</evidence>
<evidence type="ECO:0000256" key="2">
    <source>
        <dbReference type="ARBA" id="ARBA00022490"/>
    </source>
</evidence>
<evidence type="ECO:0000256" key="10">
    <source>
        <dbReference type="ARBA" id="ARBA00046139"/>
    </source>
</evidence>
<comment type="subcellular location">
    <subcellularLocation>
        <location evidence="1">Cytoplasm</location>
        <location evidence="1">Cytoskeleton</location>
        <location evidence="1">Cilium axoneme</location>
    </subcellularLocation>
</comment>
<dbReference type="InterPro" id="IPR001199">
    <property type="entry name" value="Cyt_B5-like_heme/steroid-bd"/>
</dbReference>
<dbReference type="Proteomes" id="UP001154114">
    <property type="component" value="Chromosome 5"/>
</dbReference>
<proteinExistence type="inferred from homology"/>
<evidence type="ECO:0000256" key="9">
    <source>
        <dbReference type="ARBA" id="ARBA00040649"/>
    </source>
</evidence>
<evidence type="ECO:0000256" key="8">
    <source>
        <dbReference type="ARBA" id="ARBA00038168"/>
    </source>
</evidence>
<evidence type="ECO:0000313" key="13">
    <source>
        <dbReference type="Proteomes" id="UP001154114"/>
    </source>
</evidence>
<keyword evidence="7" id="KW-0966">Cell projection</keyword>
<accession>A0A9P0FZJ0</accession>
<dbReference type="PANTHER" id="PTHR21281">
    <property type="entry name" value="CYTOCHROME B5 DOMAIN-CONTAINING PROTEIN 1"/>
    <property type="match status" value="1"/>
</dbReference>
<gene>
    <name evidence="12" type="ORF">CINC_LOCUS11339</name>
</gene>
<dbReference type="Gene3D" id="3.10.120.10">
    <property type="entry name" value="Cytochrome b5-like heme/steroid binding domain"/>
    <property type="match status" value="1"/>
</dbReference>
<comment type="function">
    <text evidence="10">Radial spoke stalk protein that binds heme under oxidizing conditions. Required for the coordinated beating of multiple cilia maybe by functioning in a redox signaling pathway.</text>
</comment>
<dbReference type="OrthoDB" id="260091at2759"/>
<dbReference type="GO" id="GO:0046872">
    <property type="term" value="F:metal ion binding"/>
    <property type="evidence" value="ECO:0007669"/>
    <property type="project" value="UniProtKB-KW"/>
</dbReference>
<keyword evidence="3" id="KW-0349">Heme</keyword>
<feature type="domain" description="Cytochrome b5 heme-binding" evidence="11">
    <location>
        <begin position="6"/>
        <end position="38"/>
    </location>
</feature>
<evidence type="ECO:0000256" key="5">
    <source>
        <dbReference type="ARBA" id="ARBA00023004"/>
    </source>
</evidence>
<dbReference type="Pfam" id="PF00173">
    <property type="entry name" value="Cyt-b5"/>
    <property type="match status" value="1"/>
</dbReference>
<dbReference type="EMBL" id="LR824008">
    <property type="protein sequence ID" value="CAH0604993.1"/>
    <property type="molecule type" value="Genomic_DNA"/>
</dbReference>
<dbReference type="PROSITE" id="PS50255">
    <property type="entry name" value="CYTOCHROME_B5_2"/>
    <property type="match status" value="1"/>
</dbReference>
<name>A0A9P0FZJ0_CHRIL</name>
<reference evidence="12" key="1">
    <citation type="submission" date="2021-12" db="EMBL/GenBank/DDBJ databases">
        <authorList>
            <person name="King R."/>
        </authorList>
    </citation>
    <scope>NUCLEOTIDE SEQUENCE</scope>
</reference>
<protein>
    <recommendedName>
        <fullName evidence="9">Cytochrome b5 domain-containing protein 1</fullName>
    </recommendedName>
</protein>
<evidence type="ECO:0000313" key="12">
    <source>
        <dbReference type="EMBL" id="CAH0604993.1"/>
    </source>
</evidence>
<evidence type="ECO:0000256" key="7">
    <source>
        <dbReference type="ARBA" id="ARBA00023273"/>
    </source>
</evidence>
<evidence type="ECO:0000256" key="6">
    <source>
        <dbReference type="ARBA" id="ARBA00023212"/>
    </source>
</evidence>
<dbReference type="SUPFAM" id="SSF55856">
    <property type="entry name" value="Cytochrome b5-like heme/steroid binding domain"/>
    <property type="match status" value="1"/>
</dbReference>
<dbReference type="AlphaFoldDB" id="A0A9P0FZJ0"/>
<dbReference type="InterPro" id="IPR036400">
    <property type="entry name" value="Cyt_B5-like_heme/steroid_sf"/>
</dbReference>
<dbReference type="GO" id="GO:0005930">
    <property type="term" value="C:axoneme"/>
    <property type="evidence" value="ECO:0007669"/>
    <property type="project" value="UniProtKB-SubCell"/>
</dbReference>
<evidence type="ECO:0000256" key="1">
    <source>
        <dbReference type="ARBA" id="ARBA00004430"/>
    </source>
</evidence>
<sequence length="286" mass="33742">MRYTKQQWYTPAEVAVHNTPSDCWITLNGKVYDLTKWLTIQFKVCKCPHTCSCAVKTWFCNNCVEYCPCFNQGFFYCDGKRWAMSILPYAGKDLSHWFRNGEWVRYIHPMVGSRTTFRVHGHPYRRPVVPSTRWRPMQLAWWNTDTYVVGKATEKTRPIRITNTLTGNTVTLEVCSEETIYEIMMRYYPHNNHLWSYTWRYMGKPLNFSKTLDENGIPDERDRFSDLALPENIHIPALLLYYNDDLTEDPPKDDCQCPRMVCGPKGLERCQLDKENMDKGIPTQMK</sequence>
<dbReference type="InterPro" id="IPR052320">
    <property type="entry name" value="Cytochrome_b5_domain"/>
</dbReference>
<comment type="similarity">
    <text evidence="8">Belongs to the cytochrome b5 family.</text>
</comment>
<keyword evidence="13" id="KW-1185">Reference proteome</keyword>
<keyword evidence="6" id="KW-0206">Cytoskeleton</keyword>
<keyword evidence="4" id="KW-0479">Metal-binding</keyword>
<dbReference type="PANTHER" id="PTHR21281:SF0">
    <property type="entry name" value="CYTOCHROME B5 DOMAIN-CONTAINING PROTEIN 1"/>
    <property type="match status" value="1"/>
</dbReference>
<keyword evidence="2" id="KW-0963">Cytoplasm</keyword>
<evidence type="ECO:0000259" key="11">
    <source>
        <dbReference type="PROSITE" id="PS50255"/>
    </source>
</evidence>
<keyword evidence="5" id="KW-0408">Iron</keyword>